<comment type="caution">
    <text evidence="1">The sequence shown here is derived from an EMBL/GenBank/DDBJ whole genome shotgun (WGS) entry which is preliminary data.</text>
</comment>
<dbReference type="Proteomes" id="UP001057402">
    <property type="component" value="Chromosome 2"/>
</dbReference>
<evidence type="ECO:0000313" key="1">
    <source>
        <dbReference type="EMBL" id="KAI4386692.1"/>
    </source>
</evidence>
<accession>A0ACB9SET5</accession>
<sequence>MISATAVARTSTSSEHRKGVRAEGRTPNAAEIEEFFAKVERGSTQLLKDKYNYDFEWDMPLEGRYEWVEIGEGGGGGGGGGGN</sequence>
<gene>
    <name evidence="1" type="ORF">MLD38_004603</name>
</gene>
<proteinExistence type="predicted"/>
<reference evidence="2" key="1">
    <citation type="journal article" date="2023" name="Front. Plant Sci.">
        <title>Chromosomal-level genome assembly of Melastoma candidum provides insights into trichome evolution.</title>
        <authorList>
            <person name="Zhong Y."/>
            <person name="Wu W."/>
            <person name="Sun C."/>
            <person name="Zou P."/>
            <person name="Liu Y."/>
            <person name="Dai S."/>
            <person name="Zhou R."/>
        </authorList>
    </citation>
    <scope>NUCLEOTIDE SEQUENCE [LARGE SCALE GENOMIC DNA]</scope>
</reference>
<keyword evidence="2" id="KW-1185">Reference proteome</keyword>
<dbReference type="EMBL" id="CM042881">
    <property type="protein sequence ID" value="KAI4386692.1"/>
    <property type="molecule type" value="Genomic_DNA"/>
</dbReference>
<organism evidence="1 2">
    <name type="scientific">Melastoma candidum</name>
    <dbReference type="NCBI Taxonomy" id="119954"/>
    <lineage>
        <taxon>Eukaryota</taxon>
        <taxon>Viridiplantae</taxon>
        <taxon>Streptophyta</taxon>
        <taxon>Embryophyta</taxon>
        <taxon>Tracheophyta</taxon>
        <taxon>Spermatophyta</taxon>
        <taxon>Magnoliopsida</taxon>
        <taxon>eudicotyledons</taxon>
        <taxon>Gunneridae</taxon>
        <taxon>Pentapetalae</taxon>
        <taxon>rosids</taxon>
        <taxon>malvids</taxon>
        <taxon>Myrtales</taxon>
        <taxon>Melastomataceae</taxon>
        <taxon>Melastomatoideae</taxon>
        <taxon>Melastomateae</taxon>
        <taxon>Melastoma</taxon>
    </lineage>
</organism>
<name>A0ACB9SET5_9MYRT</name>
<evidence type="ECO:0000313" key="2">
    <source>
        <dbReference type="Proteomes" id="UP001057402"/>
    </source>
</evidence>
<protein>
    <submittedName>
        <fullName evidence="1">Uncharacterized protein</fullName>
    </submittedName>
</protein>